<feature type="region of interest" description="Disordered" evidence="1">
    <location>
        <begin position="418"/>
        <end position="442"/>
    </location>
</feature>
<name>A0A9W9BYL0_9PLEO</name>
<feature type="compositionally biased region" description="Polar residues" evidence="1">
    <location>
        <begin position="88"/>
        <end position="97"/>
    </location>
</feature>
<evidence type="ECO:0000256" key="1">
    <source>
        <dbReference type="SAM" id="MobiDB-lite"/>
    </source>
</evidence>
<gene>
    <name evidence="2" type="ORF">N0V87_007764</name>
</gene>
<feature type="compositionally biased region" description="Polar residues" evidence="1">
    <location>
        <begin position="784"/>
        <end position="794"/>
    </location>
</feature>
<evidence type="ECO:0000313" key="2">
    <source>
        <dbReference type="EMBL" id="KAJ4333209.1"/>
    </source>
</evidence>
<comment type="caution">
    <text evidence="2">The sequence shown here is derived from an EMBL/GenBank/DDBJ whole genome shotgun (WGS) entry which is preliminary data.</text>
</comment>
<dbReference type="OrthoDB" id="3793101at2759"/>
<evidence type="ECO:0000313" key="3">
    <source>
        <dbReference type="Proteomes" id="UP001140562"/>
    </source>
</evidence>
<feature type="region of interest" description="Disordered" evidence="1">
    <location>
        <begin position="1"/>
        <end position="97"/>
    </location>
</feature>
<dbReference type="EMBL" id="JAPEUV010000099">
    <property type="protein sequence ID" value="KAJ4333209.1"/>
    <property type="molecule type" value="Genomic_DNA"/>
</dbReference>
<sequence length="794" mass="87253">MNNDEGDNPQPPRDSCDRSPLNLDDDEGDNEHPEASCPRSPLLLDDDEGDNSQPEAPSCTRAPLSLDDDEGNNEMPEDTSPRNPWIPENSTIPAPPSTLSESATALWGTGIPTGTPCQACDKHFNDCTKWRCRVDGSDADQCAKFCLTSVCYDSTSPGLCKTGACRPPACPKNPPVNYETADPAGGFTMVLGLPSKTTTVTVFPTGSIIPNCPTCDNVFAECVKTSCLQDGSKPDECAKRCMAYLCYGDHNAPLCKKGFCRPAACPVQTPVDYNTAQPGQPFTTVLSFPSTTVTVTPTPTYGEPTYGEPTLKHGPTPTCNAGHGTTPNGKWTMLFEHKIHEQPANATFKWDLWDENGCHAGDGMAWNQYLGYNITASIGTPTRDMYKMDYELLTDVTDSFSRAESEIYFQISQPVGGCKSTTKRDTPQNTTAQGKIDAPPSSDQDVLLNPNMGIVGPVILISSKSDSAPAPTFAPTALPKPKGCYAEFKVNNREPDISWQIVNDCAQQCGSQKLTTNDVRCDSGINKWQDNGDNPVSVRGGLCTFSMPFSTGNAVSDPSKWDRKSRWTLELVQNMEYETASIEWLLKDPDDNVAAHQIQDLSGPKEHKVMIDVDSDTPEAARMRYKMLMTITEPRDKDITQLKLTYQNDKNAWCDDNCGQGPRLIDTCAIGALTPCRPWYQTETPNEKKQSLLDVCYDEGKKKPCFSPMIYSNWDFSCDPVIDKWRPKNAGFERRFNCWWPYDFAVPYGLTDRPPNFKGSVDDNSDGFNDLTGATGLMPDHGSANGSWSNATWR</sequence>
<keyword evidence="3" id="KW-1185">Reference proteome</keyword>
<dbReference type="Proteomes" id="UP001140562">
    <property type="component" value="Unassembled WGS sequence"/>
</dbReference>
<proteinExistence type="predicted"/>
<protein>
    <submittedName>
        <fullName evidence="2">Uncharacterized protein</fullName>
    </submittedName>
</protein>
<feature type="region of interest" description="Disordered" evidence="1">
    <location>
        <begin position="771"/>
        <end position="794"/>
    </location>
</feature>
<dbReference type="AlphaFoldDB" id="A0A9W9BYL0"/>
<feature type="compositionally biased region" description="Acidic residues" evidence="1">
    <location>
        <begin position="66"/>
        <end position="77"/>
    </location>
</feature>
<reference evidence="2" key="1">
    <citation type="submission" date="2022-10" db="EMBL/GenBank/DDBJ databases">
        <title>Tapping the CABI collections for fungal endophytes: first genome assemblies for Collariella, Neodidymelliopsis, Ascochyta clinopodiicola, Didymella pomorum, Didymosphaeria variabile, Neocosmospora piperis and Neocucurbitaria cava.</title>
        <authorList>
            <person name="Hill R."/>
        </authorList>
    </citation>
    <scope>NUCLEOTIDE SEQUENCE</scope>
    <source>
        <strain evidence="2">IMI 360193</strain>
    </source>
</reference>
<organism evidence="2 3">
    <name type="scientific">Didymella glomerata</name>
    <dbReference type="NCBI Taxonomy" id="749621"/>
    <lineage>
        <taxon>Eukaryota</taxon>
        <taxon>Fungi</taxon>
        <taxon>Dikarya</taxon>
        <taxon>Ascomycota</taxon>
        <taxon>Pezizomycotina</taxon>
        <taxon>Dothideomycetes</taxon>
        <taxon>Pleosporomycetidae</taxon>
        <taxon>Pleosporales</taxon>
        <taxon>Pleosporineae</taxon>
        <taxon>Didymellaceae</taxon>
        <taxon>Didymella</taxon>
    </lineage>
</organism>
<accession>A0A9W9BYL0</accession>